<sequence>MALQIQTASTISEVIDQLDRIIDWSIRESNRIGYFACLYRKVTVAVQAGIQNGTFEDGPRMERLDVLFANRFLEAFRQHQNLENCTGAWLLAFQQARVWRPLVLQHLMLGMNAHINLDLGVAAAATMQGKPIENIKDDFYKINDILLDMIDEVQDQLSLIFPLLKRIDLIGRFDEILAGAGIDIARRQAWKIAQAFAAHPAAEWDDKILELDQKILKTGQRILQPGKGVWISLGLFVIRLGEYHTVGKKISLLR</sequence>
<keyword evidence="2" id="KW-1185">Reference proteome</keyword>
<evidence type="ECO:0000313" key="2">
    <source>
        <dbReference type="Proteomes" id="UP000223913"/>
    </source>
</evidence>
<evidence type="ECO:0000313" key="1">
    <source>
        <dbReference type="EMBL" id="PHN03610.1"/>
    </source>
</evidence>
<dbReference type="OrthoDB" id="583431at2"/>
<dbReference type="Pfam" id="PF19458">
    <property type="entry name" value="DUF5995"/>
    <property type="match status" value="1"/>
</dbReference>
<dbReference type="InterPro" id="IPR046037">
    <property type="entry name" value="DUF5995"/>
</dbReference>
<proteinExistence type="predicted"/>
<protein>
    <submittedName>
        <fullName evidence="1">Uncharacterized protein</fullName>
    </submittedName>
</protein>
<dbReference type="EMBL" id="PDUD01000030">
    <property type="protein sequence ID" value="PHN03610.1"/>
    <property type="molecule type" value="Genomic_DNA"/>
</dbReference>
<accession>A0A2D0N5E5</accession>
<reference evidence="1 2" key="1">
    <citation type="submission" date="2017-10" db="EMBL/GenBank/DDBJ databases">
        <title>The draft genome sequence of Lewinella nigricans NBRC 102662.</title>
        <authorList>
            <person name="Wang K."/>
        </authorList>
    </citation>
    <scope>NUCLEOTIDE SEQUENCE [LARGE SCALE GENOMIC DNA]</scope>
    <source>
        <strain evidence="1 2">NBRC 102662</strain>
    </source>
</reference>
<organism evidence="1 2">
    <name type="scientific">Flavilitoribacter nigricans (strain ATCC 23147 / DSM 23189 / NBRC 102662 / NCIMB 1420 / SS-2)</name>
    <name type="common">Lewinella nigricans</name>
    <dbReference type="NCBI Taxonomy" id="1122177"/>
    <lineage>
        <taxon>Bacteria</taxon>
        <taxon>Pseudomonadati</taxon>
        <taxon>Bacteroidota</taxon>
        <taxon>Saprospiria</taxon>
        <taxon>Saprospirales</taxon>
        <taxon>Lewinellaceae</taxon>
        <taxon>Flavilitoribacter</taxon>
    </lineage>
</organism>
<dbReference type="AlphaFoldDB" id="A0A2D0N5E5"/>
<name>A0A2D0N5E5_FLAN2</name>
<comment type="caution">
    <text evidence="1">The sequence shown here is derived from an EMBL/GenBank/DDBJ whole genome shotgun (WGS) entry which is preliminary data.</text>
</comment>
<dbReference type="Proteomes" id="UP000223913">
    <property type="component" value="Unassembled WGS sequence"/>
</dbReference>
<dbReference type="RefSeq" id="WP_099152937.1">
    <property type="nucleotide sequence ID" value="NZ_PDUD01000030.1"/>
</dbReference>
<gene>
    <name evidence="1" type="ORF">CRP01_25465</name>
</gene>